<sequence length="295" mass="33971">MATLLPVQAQTSNSSVSGNIIPQGKFLSDSIKVGMPVQYVLSLKHPPDMEIIFPDSSFNYAPFEWIKKEFFPTRTNLSGSTDSVIYTLATFETDTIQKLSLPVYIITSQDCTAVYTGLDSVYLQRLITTPADTLQPIADTDYFPVDLYFNYTYFLAILVGVSMLTLIVYLAFGKRISKLYKLYRMGREHSHFRNDYEKLTRNMSPDLAVQTIEHAVILWKKYMEELEDKPFSTYTTKEIAEVMPNQQLAEALQHTDRIIYGQMSTDQSIRSMRILAYIAKRSYIEKRTYLEKQKV</sequence>
<keyword evidence="1" id="KW-0472">Membrane</keyword>
<evidence type="ECO:0000313" key="3">
    <source>
        <dbReference type="Proteomes" id="UP000480178"/>
    </source>
</evidence>
<reference evidence="2 3" key="1">
    <citation type="submission" date="2020-01" db="EMBL/GenBank/DDBJ databases">
        <authorList>
            <person name="Kim M.K."/>
        </authorList>
    </citation>
    <scope>NUCLEOTIDE SEQUENCE [LARGE SCALE GENOMIC DNA]</scope>
    <source>
        <strain evidence="2 3">172606-1</strain>
    </source>
</reference>
<organism evidence="2 3">
    <name type="scientific">Rhodocytophaga rosea</name>
    <dbReference type="NCBI Taxonomy" id="2704465"/>
    <lineage>
        <taxon>Bacteria</taxon>
        <taxon>Pseudomonadati</taxon>
        <taxon>Bacteroidota</taxon>
        <taxon>Cytophagia</taxon>
        <taxon>Cytophagales</taxon>
        <taxon>Rhodocytophagaceae</taxon>
        <taxon>Rhodocytophaga</taxon>
    </lineage>
</organism>
<dbReference type="RefSeq" id="WP_162443486.1">
    <property type="nucleotide sequence ID" value="NZ_CP048222.1"/>
</dbReference>
<keyword evidence="1" id="KW-1133">Transmembrane helix</keyword>
<dbReference type="KEGG" id="rhoz:GXP67_12875"/>
<dbReference type="EMBL" id="CP048222">
    <property type="protein sequence ID" value="QHT67457.1"/>
    <property type="molecule type" value="Genomic_DNA"/>
</dbReference>
<keyword evidence="1" id="KW-0812">Transmembrane</keyword>
<evidence type="ECO:0000256" key="1">
    <source>
        <dbReference type="SAM" id="Phobius"/>
    </source>
</evidence>
<name>A0A6C0GHN4_9BACT</name>
<keyword evidence="3" id="KW-1185">Reference proteome</keyword>
<proteinExistence type="predicted"/>
<feature type="transmembrane region" description="Helical" evidence="1">
    <location>
        <begin position="151"/>
        <end position="172"/>
    </location>
</feature>
<gene>
    <name evidence="2" type="ORF">GXP67_12875</name>
</gene>
<dbReference type="Proteomes" id="UP000480178">
    <property type="component" value="Chromosome"/>
</dbReference>
<protein>
    <submittedName>
        <fullName evidence="2">Uncharacterized protein</fullName>
    </submittedName>
</protein>
<accession>A0A6C0GHN4</accession>
<dbReference type="AlphaFoldDB" id="A0A6C0GHN4"/>
<evidence type="ECO:0000313" key="2">
    <source>
        <dbReference type="EMBL" id="QHT67457.1"/>
    </source>
</evidence>